<name>A0A643BLM2_BALPH</name>
<dbReference type="OrthoDB" id="10264063at2759"/>
<dbReference type="InterPro" id="IPR051147">
    <property type="entry name" value="CFAP_domain-containing"/>
</dbReference>
<comment type="caution">
    <text evidence="6">The sequence shown here is derived from an EMBL/GenBank/DDBJ whole genome shotgun (WGS) entry which is preliminary data.</text>
</comment>
<feature type="domain" description="DUF4200" evidence="5">
    <location>
        <begin position="120"/>
        <end position="185"/>
    </location>
</feature>
<feature type="non-terminal residue" evidence="6">
    <location>
        <position position="728"/>
    </location>
</feature>
<reference evidence="6 7" key="1">
    <citation type="journal article" date="2019" name="PLoS ONE">
        <title>Genomic analyses reveal an absence of contemporary introgressive admixture between fin whales and blue whales, despite known hybrids.</title>
        <authorList>
            <person name="Westbury M.V."/>
            <person name="Petersen B."/>
            <person name="Lorenzen E.D."/>
        </authorList>
    </citation>
    <scope>NUCLEOTIDE SEQUENCE [LARGE SCALE GENOMIC DNA]</scope>
    <source>
        <strain evidence="6">FinWhale-01</strain>
    </source>
</reference>
<feature type="coiled-coil region" evidence="3">
    <location>
        <begin position="602"/>
        <end position="670"/>
    </location>
</feature>
<accession>A0A643BLM2</accession>
<keyword evidence="1 3" id="KW-0175">Coiled coil</keyword>
<protein>
    <recommendedName>
        <fullName evidence="5">DUF4200 domain-containing protein</fullName>
    </recommendedName>
</protein>
<dbReference type="GO" id="GO:0036064">
    <property type="term" value="C:ciliary basal body"/>
    <property type="evidence" value="ECO:0007669"/>
    <property type="project" value="TreeGrafter"/>
</dbReference>
<feature type="compositionally biased region" description="Pro residues" evidence="4">
    <location>
        <begin position="276"/>
        <end position="289"/>
    </location>
</feature>
<sequence length="728" mass="81057">PQRLPLGTRTAVDRASLEQHRSPELRGLDVASEQSLESMDNSSSSVIEEKKKHAKKTKGSAIVPDQSANPFHVSGDVDFFLLRDQERIKSLSTWEQHVASGYLMPLVAERKMEPDNINSYIDQKRQMFLIQYALDMKRNEIQRLERLAAKEEAELEQAEKFLEKDAALFDEFLRENNRSSVQALRVEISKSEDTLQHYKVYRDFLYKLSPPEWLAEREGKRSALTSTKEAVEAFEENALLSALGDGAHTLLGELPALKANLAPAAEGALGEGPGEPCAPEPPEAPPLLPVGPEVKGQTGLRGGAAKAGPVRHSPPPAGHPAQCTAAEHLECGKGPVGREQSRFGTGAHRPREDASCSLTGTRGASWVLTLCPWLLCDSWGPRGAWCHRLGHLRDRGGDEGRATPGERELELYFTEPQQLLDVFVKLEEQNLSLVQNTQEMEEALEELSFTLKNTQIRMAKESPDQEDGPETHKRHRTGRASPPPGKEPSGTGKPTGVKSMTRTEHGGNQAGKAGSRLGQLPELQGEEQVALREKGQGPGRRLQVPSGRNSRRQQTEGRRGKSQCTGRNMDKLLESLTRKVLDVYRHCVGSQQESSLGTVKMLAAIERQLDELLENLERVPQARLEQAEKAKEKERRLRLREEQLKLQKQLQEERLQRAQARAQAEVKRKRGRRLVCRSRPPALKSKEESAPELAVKGTREQLFFFTCGVGSTTIRSGGDVWCQIQFQP</sequence>
<evidence type="ECO:0000256" key="2">
    <source>
        <dbReference type="ARBA" id="ARBA00023069"/>
    </source>
</evidence>
<dbReference type="AlphaFoldDB" id="A0A643BLM2"/>
<evidence type="ECO:0000313" key="7">
    <source>
        <dbReference type="Proteomes" id="UP000437017"/>
    </source>
</evidence>
<keyword evidence="7" id="KW-1185">Reference proteome</keyword>
<keyword evidence="2" id="KW-0966">Cell projection</keyword>
<dbReference type="EMBL" id="SGJD01010559">
    <property type="protein sequence ID" value="KAB0388849.1"/>
    <property type="molecule type" value="Genomic_DNA"/>
</dbReference>
<feature type="compositionally biased region" description="Polar residues" evidence="4">
    <location>
        <begin position="32"/>
        <end position="46"/>
    </location>
</feature>
<evidence type="ECO:0000256" key="1">
    <source>
        <dbReference type="ARBA" id="ARBA00023054"/>
    </source>
</evidence>
<proteinExistence type="predicted"/>
<feature type="region of interest" description="Disordered" evidence="4">
    <location>
        <begin position="337"/>
        <end position="358"/>
    </location>
</feature>
<feature type="coiled-coil region" evidence="3">
    <location>
        <begin position="134"/>
        <end position="164"/>
    </location>
</feature>
<feature type="region of interest" description="Disordered" evidence="4">
    <location>
        <begin position="266"/>
        <end position="321"/>
    </location>
</feature>
<dbReference type="Pfam" id="PF13863">
    <property type="entry name" value="DUF4200"/>
    <property type="match status" value="1"/>
</dbReference>
<evidence type="ECO:0000256" key="4">
    <source>
        <dbReference type="SAM" id="MobiDB-lite"/>
    </source>
</evidence>
<dbReference type="PANTHER" id="PTHR21683:SF5">
    <property type="entry name" value="CILIA- AND FLAGELLA-ASSOCIATED PROTEIN 100"/>
    <property type="match status" value="1"/>
</dbReference>
<feature type="non-terminal residue" evidence="6">
    <location>
        <position position="1"/>
    </location>
</feature>
<evidence type="ECO:0000313" key="6">
    <source>
        <dbReference type="EMBL" id="KAB0388849.1"/>
    </source>
</evidence>
<keyword evidence="2" id="KW-0969">Cilium</keyword>
<evidence type="ECO:0000259" key="5">
    <source>
        <dbReference type="Pfam" id="PF13863"/>
    </source>
</evidence>
<feature type="compositionally biased region" description="Basic and acidic residues" evidence="4">
    <location>
        <begin position="11"/>
        <end position="27"/>
    </location>
</feature>
<organism evidence="6 7">
    <name type="scientific">Balaenoptera physalus</name>
    <name type="common">Fin whale</name>
    <name type="synonym">Balaena physalus</name>
    <dbReference type="NCBI Taxonomy" id="9770"/>
    <lineage>
        <taxon>Eukaryota</taxon>
        <taxon>Metazoa</taxon>
        <taxon>Chordata</taxon>
        <taxon>Craniata</taxon>
        <taxon>Vertebrata</taxon>
        <taxon>Euteleostomi</taxon>
        <taxon>Mammalia</taxon>
        <taxon>Eutheria</taxon>
        <taxon>Laurasiatheria</taxon>
        <taxon>Artiodactyla</taxon>
        <taxon>Whippomorpha</taxon>
        <taxon>Cetacea</taxon>
        <taxon>Mysticeti</taxon>
        <taxon>Balaenopteridae</taxon>
        <taxon>Balaenoptera</taxon>
    </lineage>
</organism>
<dbReference type="InterPro" id="IPR025252">
    <property type="entry name" value="DUF4200"/>
</dbReference>
<evidence type="ECO:0000256" key="3">
    <source>
        <dbReference type="SAM" id="Coils"/>
    </source>
</evidence>
<dbReference type="Proteomes" id="UP000437017">
    <property type="component" value="Unassembled WGS sequence"/>
</dbReference>
<feature type="region of interest" description="Disordered" evidence="4">
    <location>
        <begin position="459"/>
        <end position="569"/>
    </location>
</feature>
<feature type="region of interest" description="Disordered" evidence="4">
    <location>
        <begin position="1"/>
        <end position="67"/>
    </location>
</feature>
<gene>
    <name evidence="6" type="ORF">E2I00_014744</name>
</gene>
<dbReference type="PANTHER" id="PTHR21683">
    <property type="entry name" value="COILED-COIL DOMAIN-CONTAINING PROTEIN 42 LIKE-2-LIKE-RELATED"/>
    <property type="match status" value="1"/>
</dbReference>